<gene>
    <name evidence="6" type="ORF">CTOB1V02_LOCUS17565</name>
</gene>
<dbReference type="InterPro" id="IPR008949">
    <property type="entry name" value="Isoprenoid_synthase_dom_sf"/>
</dbReference>
<dbReference type="PROSITE" id="PS00444">
    <property type="entry name" value="POLYPRENYL_SYNTHASE_2"/>
    <property type="match status" value="1"/>
</dbReference>
<dbReference type="GO" id="GO:0046872">
    <property type="term" value="F:metal ion binding"/>
    <property type="evidence" value="ECO:0007669"/>
    <property type="project" value="UniProtKB-KW"/>
</dbReference>
<name>A0A7R8X2T9_9CRUS</name>
<reference evidence="6" key="1">
    <citation type="submission" date="2020-11" db="EMBL/GenBank/DDBJ databases">
        <authorList>
            <person name="Tran Van P."/>
        </authorList>
    </citation>
    <scope>NUCLEOTIDE SEQUENCE</scope>
</reference>
<dbReference type="InterPro" id="IPR033749">
    <property type="entry name" value="Polyprenyl_synt_CS"/>
</dbReference>
<evidence type="ECO:0000256" key="4">
    <source>
        <dbReference type="ARBA" id="ARBA00022842"/>
    </source>
</evidence>
<dbReference type="PANTHER" id="PTHR43281:SF1">
    <property type="entry name" value="FARNESYL DIPHOSPHATE SYNTHASE"/>
    <property type="match status" value="1"/>
</dbReference>
<accession>A0A7R8X2T9</accession>
<keyword evidence="4" id="KW-0460">Magnesium</keyword>
<organism evidence="6">
    <name type="scientific">Cyprideis torosa</name>
    <dbReference type="NCBI Taxonomy" id="163714"/>
    <lineage>
        <taxon>Eukaryota</taxon>
        <taxon>Metazoa</taxon>
        <taxon>Ecdysozoa</taxon>
        <taxon>Arthropoda</taxon>
        <taxon>Crustacea</taxon>
        <taxon>Oligostraca</taxon>
        <taxon>Ostracoda</taxon>
        <taxon>Podocopa</taxon>
        <taxon>Podocopida</taxon>
        <taxon>Cytherocopina</taxon>
        <taxon>Cytheroidea</taxon>
        <taxon>Cytherideidae</taxon>
        <taxon>Cyprideis</taxon>
    </lineage>
</organism>
<protein>
    <submittedName>
        <fullName evidence="6">Uncharacterized protein</fullName>
    </submittedName>
</protein>
<dbReference type="SUPFAM" id="SSF48576">
    <property type="entry name" value="Terpenoid synthases"/>
    <property type="match status" value="1"/>
</dbReference>
<evidence type="ECO:0000256" key="3">
    <source>
        <dbReference type="ARBA" id="ARBA00022723"/>
    </source>
</evidence>
<dbReference type="GO" id="GO:0004659">
    <property type="term" value="F:prenyltransferase activity"/>
    <property type="evidence" value="ECO:0007669"/>
    <property type="project" value="InterPro"/>
</dbReference>
<evidence type="ECO:0000313" key="6">
    <source>
        <dbReference type="EMBL" id="CAD7239750.1"/>
    </source>
</evidence>
<dbReference type="OrthoDB" id="6921389at2759"/>
<proteinExistence type="predicted"/>
<keyword evidence="5" id="KW-0414">Isoprene biosynthesis</keyword>
<evidence type="ECO:0000256" key="5">
    <source>
        <dbReference type="ARBA" id="ARBA00023229"/>
    </source>
</evidence>
<dbReference type="InterPro" id="IPR000092">
    <property type="entry name" value="Polyprenyl_synt"/>
</dbReference>
<dbReference type="Gene3D" id="1.10.600.10">
    <property type="entry name" value="Farnesyl Diphosphate Synthase"/>
    <property type="match status" value="1"/>
</dbReference>
<comment type="cofactor">
    <cofactor evidence="1">
        <name>Mg(2+)</name>
        <dbReference type="ChEBI" id="CHEBI:18420"/>
    </cofactor>
</comment>
<dbReference type="PANTHER" id="PTHR43281">
    <property type="entry name" value="FARNESYL DIPHOSPHATE SYNTHASE"/>
    <property type="match status" value="1"/>
</dbReference>
<keyword evidence="3" id="KW-0479">Metal-binding</keyword>
<keyword evidence="2" id="KW-0808">Transferase</keyword>
<sequence>MIRTLTNAAGSRGMAGGQAIDLASVGRTLNIAELETMHIYKTGALIRACVNMATLSATGLNERQIRNLDHFAKCVGLAFQIRDDILDVEGDTETLGKTSGADQALDKPTFPGTIGLQASRERATDLHAEAIASLAGFGEEADVLREIAHYIIQRIH</sequence>
<dbReference type="GO" id="GO:0008299">
    <property type="term" value="P:isoprenoid biosynthetic process"/>
    <property type="evidence" value="ECO:0007669"/>
    <property type="project" value="UniProtKB-KW"/>
</dbReference>
<dbReference type="GO" id="GO:0042811">
    <property type="term" value="P:pheromone biosynthetic process"/>
    <property type="evidence" value="ECO:0007669"/>
    <property type="project" value="UniProtKB-ARBA"/>
</dbReference>
<dbReference type="EMBL" id="OB739876">
    <property type="protein sequence ID" value="CAD7239750.1"/>
    <property type="molecule type" value="Genomic_DNA"/>
</dbReference>
<dbReference type="AlphaFoldDB" id="A0A7R8X2T9"/>
<evidence type="ECO:0000256" key="1">
    <source>
        <dbReference type="ARBA" id="ARBA00001946"/>
    </source>
</evidence>
<dbReference type="Pfam" id="PF00348">
    <property type="entry name" value="polyprenyl_synt"/>
    <property type="match status" value="1"/>
</dbReference>
<evidence type="ECO:0000256" key="2">
    <source>
        <dbReference type="ARBA" id="ARBA00022679"/>
    </source>
</evidence>